<dbReference type="PANTHER" id="PTHR41791:SF1">
    <property type="entry name" value="SSL7039 PROTEIN"/>
    <property type="match status" value="1"/>
</dbReference>
<dbReference type="KEGG" id="pspi:PS2015_245"/>
<protein>
    <recommendedName>
        <fullName evidence="3">Addiction module killer protein</fullName>
    </recommendedName>
</protein>
<keyword evidence="2" id="KW-1185">Reference proteome</keyword>
<accession>A0A0S2K9M8</accession>
<dbReference type="NCBIfam" id="TIGR02683">
    <property type="entry name" value="upstrm_HI1419"/>
    <property type="match status" value="1"/>
</dbReference>
<dbReference type="PANTHER" id="PTHR41791">
    <property type="entry name" value="SSL7039 PROTEIN"/>
    <property type="match status" value="1"/>
</dbReference>
<dbReference type="EMBL" id="CP013189">
    <property type="protein sequence ID" value="ALO44937.1"/>
    <property type="molecule type" value="Genomic_DNA"/>
</dbReference>
<sequence>MYYIQRTDEFDGWLSKLKDIRARAKIVARIRSAELGNLGDVEPIGDGLSELRIHYGPGYRIYLKQKGRILLLVLCAGTKKTQGKDIERAKSLVKKYEDILNEWS</sequence>
<organism evidence="1 2">
    <name type="scientific">Pseudohongiella spirulinae</name>
    <dbReference type="NCBI Taxonomy" id="1249552"/>
    <lineage>
        <taxon>Bacteria</taxon>
        <taxon>Pseudomonadati</taxon>
        <taxon>Pseudomonadota</taxon>
        <taxon>Gammaproteobacteria</taxon>
        <taxon>Pseudomonadales</taxon>
        <taxon>Pseudohongiellaceae</taxon>
        <taxon>Pseudohongiella</taxon>
    </lineage>
</organism>
<dbReference type="AlphaFoldDB" id="A0A0S2K9M8"/>
<proteinExistence type="predicted"/>
<dbReference type="STRING" id="1249552.PS2015_245"/>
<reference evidence="1 2" key="1">
    <citation type="submission" date="2015-11" db="EMBL/GenBank/DDBJ databases">
        <authorList>
            <person name="Zhang Y."/>
            <person name="Guo Z."/>
        </authorList>
    </citation>
    <scope>NUCLEOTIDE SEQUENCE [LARGE SCALE GENOMIC DNA]</scope>
    <source>
        <strain evidence="1 2">KCTC 32221</strain>
    </source>
</reference>
<dbReference type="Proteomes" id="UP000065641">
    <property type="component" value="Chromosome"/>
</dbReference>
<name>A0A0S2K9M8_9GAMM</name>
<evidence type="ECO:0000313" key="1">
    <source>
        <dbReference type="EMBL" id="ALO44937.1"/>
    </source>
</evidence>
<gene>
    <name evidence="1" type="ORF">PS2015_245</name>
</gene>
<evidence type="ECO:0000313" key="2">
    <source>
        <dbReference type="Proteomes" id="UP000065641"/>
    </source>
</evidence>
<dbReference type="PIRSF" id="PIRSF028744">
    <property type="entry name" value="Addict_mod_HI1419"/>
    <property type="match status" value="1"/>
</dbReference>
<dbReference type="RefSeq" id="WP_058020452.1">
    <property type="nucleotide sequence ID" value="NZ_CP013189.1"/>
</dbReference>
<evidence type="ECO:0008006" key="3">
    <source>
        <dbReference type="Google" id="ProtNLM"/>
    </source>
</evidence>
<dbReference type="InterPro" id="IPR014056">
    <property type="entry name" value="TypeIITA-like_toxin_pred"/>
</dbReference>
<dbReference type="OrthoDB" id="9800258at2"/>